<keyword evidence="1" id="KW-0479">Metal-binding</keyword>
<gene>
    <name evidence="2" type="ORF">G5C65_00345</name>
</gene>
<evidence type="ECO:0000256" key="1">
    <source>
        <dbReference type="PIRSR" id="PIRSR607822-1"/>
    </source>
</evidence>
<dbReference type="Pfam" id="PF05147">
    <property type="entry name" value="LANC_like"/>
    <property type="match status" value="1"/>
</dbReference>
<dbReference type="CDD" id="cd04793">
    <property type="entry name" value="LanC"/>
    <property type="match status" value="1"/>
</dbReference>
<dbReference type="AlphaFoldDB" id="A0A6G4WNR2"/>
<feature type="binding site" evidence="1">
    <location>
        <position position="295"/>
    </location>
    <ligand>
        <name>Zn(2+)</name>
        <dbReference type="ChEBI" id="CHEBI:29105"/>
    </ligand>
</feature>
<feature type="binding site" evidence="1">
    <location>
        <position position="344"/>
    </location>
    <ligand>
        <name>Zn(2+)</name>
        <dbReference type="ChEBI" id="CHEBI:29105"/>
    </ligand>
</feature>
<keyword evidence="3" id="KW-1185">Reference proteome</keyword>
<proteinExistence type="predicted"/>
<dbReference type="GO" id="GO:0031179">
    <property type="term" value="P:peptide modification"/>
    <property type="evidence" value="ECO:0007669"/>
    <property type="project" value="InterPro"/>
</dbReference>
<dbReference type="InterPro" id="IPR007822">
    <property type="entry name" value="LANC-like"/>
</dbReference>
<evidence type="ECO:0000313" key="2">
    <source>
        <dbReference type="EMBL" id="NGO66835.1"/>
    </source>
</evidence>
<protein>
    <submittedName>
        <fullName evidence="2">Lanthionine synthetase C family protein</fullName>
    </submittedName>
</protein>
<feature type="binding site" evidence="1">
    <location>
        <position position="345"/>
    </location>
    <ligand>
        <name>Zn(2+)</name>
        <dbReference type="ChEBI" id="CHEBI:29105"/>
    </ligand>
</feature>
<dbReference type="EMBL" id="JAAKZZ010000001">
    <property type="protein sequence ID" value="NGO66835.1"/>
    <property type="molecule type" value="Genomic_DNA"/>
</dbReference>
<comment type="caution">
    <text evidence="2">The sequence shown here is derived from an EMBL/GenBank/DDBJ whole genome shotgun (WGS) entry which is preliminary data.</text>
</comment>
<keyword evidence="1" id="KW-0862">Zinc</keyword>
<dbReference type="PRINTS" id="PR01950">
    <property type="entry name" value="LANCSUPER"/>
</dbReference>
<organism evidence="2 3">
    <name type="scientific">Streptomyces boncukensis</name>
    <dbReference type="NCBI Taxonomy" id="2711219"/>
    <lineage>
        <taxon>Bacteria</taxon>
        <taxon>Bacillati</taxon>
        <taxon>Actinomycetota</taxon>
        <taxon>Actinomycetes</taxon>
        <taxon>Kitasatosporales</taxon>
        <taxon>Streptomycetaceae</taxon>
        <taxon>Streptomyces</taxon>
    </lineage>
</organism>
<dbReference type="SUPFAM" id="SSF158745">
    <property type="entry name" value="LanC-like"/>
    <property type="match status" value="1"/>
</dbReference>
<accession>A0A6G4WNR2</accession>
<dbReference type="GO" id="GO:0046872">
    <property type="term" value="F:metal ion binding"/>
    <property type="evidence" value="ECO:0007669"/>
    <property type="project" value="UniProtKB-KW"/>
</dbReference>
<dbReference type="PRINTS" id="PR01955">
    <property type="entry name" value="LANCFRANKIA"/>
</dbReference>
<dbReference type="InterPro" id="IPR033889">
    <property type="entry name" value="LanC"/>
</dbReference>
<dbReference type="SMART" id="SM01260">
    <property type="entry name" value="LANC_like"/>
    <property type="match status" value="1"/>
</dbReference>
<name>A0A6G4WNR2_9ACTN</name>
<evidence type="ECO:0000313" key="3">
    <source>
        <dbReference type="Proteomes" id="UP000477722"/>
    </source>
</evidence>
<reference evidence="2 3" key="1">
    <citation type="submission" date="2020-02" db="EMBL/GenBank/DDBJ databases">
        <title>Whole-genome analyses of novel actinobacteria.</title>
        <authorList>
            <person name="Sahin N."/>
            <person name="Tatar D."/>
        </authorList>
    </citation>
    <scope>NUCLEOTIDE SEQUENCE [LARGE SCALE GENOMIC DNA]</scope>
    <source>
        <strain evidence="2 3">SB3404</strain>
    </source>
</reference>
<dbReference type="Gene3D" id="1.50.10.20">
    <property type="match status" value="1"/>
</dbReference>
<sequence length="421" mass="44031">MRDTTAAALRERAATIAAELVDALAVPPDVDYGDDVRPDSPRWRDQSLSKGAAGVAVLHGLRAQQGLGGTESMHAWLARAARDDLSAGPGAGLWFGAPAVGFALHLAAPDRYQGALARLDAAVAQLVHARLTAAAERIGAARRPSQYEFDLTRGLAGLGAYLLRRDPGGELLRRVLAYVVRLTRPIPADDAAGSRAPGWWTADIPAGSLDSAFAHGHANLGMAHGIPAALALLALAMREGITVDGHADAIETVSVHLDAWRQPSAAGPWWPERITLDELEDGRPHRDGPARPSWCYGTPGIARAQQLAALALGDTARQQAAEDALVCCLADPVQLARVTDPALCHGWAGIVTTVWHAAADATAPGIAHGLDRVLVRLLDDARDTDPDQVPGLIEGSAGIALALHSIATGTTGGWPTCLLID</sequence>
<dbReference type="Proteomes" id="UP000477722">
    <property type="component" value="Unassembled WGS sequence"/>
</dbReference>